<comment type="similarity">
    <text evidence="1 5 6">Belongs to the peptidase S8 family.</text>
</comment>
<accession>A0A2C5ZLK3</accession>
<dbReference type="Gene3D" id="3.40.50.200">
    <property type="entry name" value="Peptidase S8/S53 domain"/>
    <property type="match status" value="1"/>
</dbReference>
<comment type="caution">
    <text evidence="8">The sequence shown here is derived from an EMBL/GenBank/DDBJ whole genome shotgun (WGS) entry which is preliminary data.</text>
</comment>
<dbReference type="PROSITE" id="PS00136">
    <property type="entry name" value="SUBTILASE_ASP"/>
    <property type="match status" value="1"/>
</dbReference>
<proteinExistence type="inferred from homology"/>
<dbReference type="InterPro" id="IPR051048">
    <property type="entry name" value="Peptidase_S8/S53_subtilisin"/>
</dbReference>
<sequence>MDADAVIRKTLYKHVVSKLEAALDELTWAPTCIAKRKRAKSQASDAQTETRVKRICQAYGPDTTQYHVTAPLRFKGGPVPLPEQLAVPHQSAISRSGMFDGNQPQDFMHSPDLCHGSDTWIETHKRIYEEVISPLDEAICKRVKVAILDTGLDMSHPDFQACSDRIIEVRSWLDGLRGEMVATPQDDCGHGTHVTSLLLGIAPDCDVYIARIAKTKPLAPAIIAEVITYAVRKWEVDIVSMSFGYTDETEPGSHQLRAALSAAQSSQVLLFAAASNSGGRTINPAFPASVSKVFCIYGGDGNGNSSRTTPTARRDESNFLILGEAVEAAWPCQLSKNPWRRRMSGTSFATPIAAGVAAFLLMYVLKEPETSRDTEPDMANIKKTYFLCPNWDYHPDGPLKLGNIIISPHRPGQALNGQEAPQAADVCPPTTKTNVTWSLDKFRSGQYGLWTEFLSFAAGLGVGIRHDDEVNQTFTFESIETIEFSPSVEFLQKTLASSPAAAGYLDRCRLRKHIYIITAVKIAHGASGRTVASNSFRAGLQASTGGNATQTNFGPRVNGQTSLGGTDAFSGSSPFVFAFRLRKIVVSRSGKVSQDEYTKGAMYGNERAKLREMDLVVEGVGERDASAAEFQDVEGSVTVKDDGEIVDSVRAGSF</sequence>
<dbReference type="InterPro" id="IPR000209">
    <property type="entry name" value="Peptidase_S8/S53_dom"/>
</dbReference>
<dbReference type="STRING" id="2004952.A0A2C5ZLK3"/>
<evidence type="ECO:0000256" key="5">
    <source>
        <dbReference type="PROSITE-ProRule" id="PRU01240"/>
    </source>
</evidence>
<evidence type="ECO:0000259" key="7">
    <source>
        <dbReference type="Pfam" id="PF00082"/>
    </source>
</evidence>
<dbReference type="GO" id="GO:0006508">
    <property type="term" value="P:proteolysis"/>
    <property type="evidence" value="ECO:0007669"/>
    <property type="project" value="UniProtKB-KW"/>
</dbReference>
<dbReference type="Pfam" id="PF00082">
    <property type="entry name" value="Peptidase_S8"/>
    <property type="match status" value="1"/>
</dbReference>
<keyword evidence="4 5" id="KW-0720">Serine protease</keyword>
<dbReference type="PANTHER" id="PTHR43399:SF4">
    <property type="entry name" value="CELL WALL-ASSOCIATED PROTEASE"/>
    <property type="match status" value="1"/>
</dbReference>
<dbReference type="SUPFAM" id="SSF52743">
    <property type="entry name" value="Subtilisin-like"/>
    <property type="match status" value="1"/>
</dbReference>
<dbReference type="InterPro" id="IPR036852">
    <property type="entry name" value="Peptidase_S8/S53_dom_sf"/>
</dbReference>
<dbReference type="Proteomes" id="UP000226431">
    <property type="component" value="Unassembled WGS sequence"/>
</dbReference>
<feature type="domain" description="Peptidase S8/S53" evidence="7">
    <location>
        <begin position="141"/>
        <end position="362"/>
    </location>
</feature>
<evidence type="ECO:0000256" key="6">
    <source>
        <dbReference type="RuleBase" id="RU003355"/>
    </source>
</evidence>
<dbReference type="GO" id="GO:0004252">
    <property type="term" value="F:serine-type endopeptidase activity"/>
    <property type="evidence" value="ECO:0007669"/>
    <property type="project" value="UniProtKB-UniRule"/>
</dbReference>
<dbReference type="PROSITE" id="PS00138">
    <property type="entry name" value="SUBTILASE_SER"/>
    <property type="match status" value="1"/>
</dbReference>
<feature type="active site" description="Charge relay system" evidence="5">
    <location>
        <position position="149"/>
    </location>
</feature>
<reference evidence="8 9" key="1">
    <citation type="submission" date="2017-06" db="EMBL/GenBank/DDBJ databases">
        <title>Ant-infecting Ophiocordyceps genomes reveal a high diversity of potential behavioral manipulation genes and a possible major role for enterotoxins.</title>
        <authorList>
            <person name="De Bekker C."/>
            <person name="Evans H.C."/>
            <person name="Brachmann A."/>
            <person name="Hughes D.P."/>
        </authorList>
    </citation>
    <scope>NUCLEOTIDE SEQUENCE [LARGE SCALE GENOMIC DNA]</scope>
    <source>
        <strain evidence="8 9">Map16</strain>
    </source>
</reference>
<dbReference type="CDD" id="cd00306">
    <property type="entry name" value="Peptidases_S8_S53"/>
    <property type="match status" value="1"/>
</dbReference>
<dbReference type="PROSITE" id="PS51892">
    <property type="entry name" value="SUBTILASE"/>
    <property type="match status" value="1"/>
</dbReference>
<feature type="active site" description="Charge relay system" evidence="5">
    <location>
        <position position="347"/>
    </location>
</feature>
<dbReference type="InterPro" id="IPR015500">
    <property type="entry name" value="Peptidase_S8_subtilisin-rel"/>
</dbReference>
<organism evidence="8 9">
    <name type="scientific">Ophiocordyceps camponoti-rufipedis</name>
    <dbReference type="NCBI Taxonomy" id="2004952"/>
    <lineage>
        <taxon>Eukaryota</taxon>
        <taxon>Fungi</taxon>
        <taxon>Dikarya</taxon>
        <taxon>Ascomycota</taxon>
        <taxon>Pezizomycotina</taxon>
        <taxon>Sordariomycetes</taxon>
        <taxon>Hypocreomycetidae</taxon>
        <taxon>Hypocreales</taxon>
        <taxon>Ophiocordycipitaceae</taxon>
        <taxon>Ophiocordyceps</taxon>
    </lineage>
</organism>
<dbReference type="InterPro" id="IPR023828">
    <property type="entry name" value="Peptidase_S8_Ser-AS"/>
</dbReference>
<dbReference type="OrthoDB" id="4500473at2759"/>
<gene>
    <name evidence="8" type="ORF">CDD80_350</name>
</gene>
<name>A0A2C5ZLK3_9HYPO</name>
<dbReference type="PANTHER" id="PTHR43399">
    <property type="entry name" value="SUBTILISIN-RELATED"/>
    <property type="match status" value="1"/>
</dbReference>
<evidence type="ECO:0000313" key="8">
    <source>
        <dbReference type="EMBL" id="PHH80670.1"/>
    </source>
</evidence>
<keyword evidence="3 5" id="KW-0378">Hydrolase</keyword>
<dbReference type="PRINTS" id="PR00723">
    <property type="entry name" value="SUBTILISIN"/>
</dbReference>
<keyword evidence="9" id="KW-1185">Reference proteome</keyword>
<evidence type="ECO:0000256" key="1">
    <source>
        <dbReference type="ARBA" id="ARBA00011073"/>
    </source>
</evidence>
<evidence type="ECO:0000256" key="2">
    <source>
        <dbReference type="ARBA" id="ARBA00022670"/>
    </source>
</evidence>
<protein>
    <recommendedName>
        <fullName evidence="7">Peptidase S8/S53 domain-containing protein</fullName>
    </recommendedName>
</protein>
<dbReference type="InterPro" id="IPR023827">
    <property type="entry name" value="Peptidase_S8_Asp-AS"/>
</dbReference>
<evidence type="ECO:0000313" key="9">
    <source>
        <dbReference type="Proteomes" id="UP000226431"/>
    </source>
</evidence>
<keyword evidence="2 5" id="KW-0645">Protease</keyword>
<dbReference type="EMBL" id="NJES01000011">
    <property type="protein sequence ID" value="PHH80670.1"/>
    <property type="molecule type" value="Genomic_DNA"/>
</dbReference>
<feature type="active site" description="Charge relay system" evidence="5">
    <location>
        <position position="190"/>
    </location>
</feature>
<dbReference type="AlphaFoldDB" id="A0A2C5ZLK3"/>
<evidence type="ECO:0000256" key="4">
    <source>
        <dbReference type="ARBA" id="ARBA00022825"/>
    </source>
</evidence>
<evidence type="ECO:0000256" key="3">
    <source>
        <dbReference type="ARBA" id="ARBA00022801"/>
    </source>
</evidence>